<dbReference type="EMBL" id="KF900604">
    <property type="protein sequence ID" value="AIF00876.1"/>
    <property type="molecule type" value="Genomic_DNA"/>
</dbReference>
<keyword evidence="1" id="KW-0472">Membrane</keyword>
<keyword evidence="1" id="KW-1133">Transmembrane helix</keyword>
<accession>A0A075GA27</accession>
<organism evidence="2">
    <name type="scientific">uncultured marine thaumarchaeote KM3_13_C11</name>
    <dbReference type="NCBI Taxonomy" id="1456007"/>
    <lineage>
        <taxon>Archaea</taxon>
        <taxon>Nitrososphaerota</taxon>
        <taxon>environmental samples</taxon>
    </lineage>
</organism>
<name>A0A075GA27_9ARCH</name>
<proteinExistence type="predicted"/>
<dbReference type="Gene3D" id="1.20.1280.290">
    <property type="match status" value="1"/>
</dbReference>
<dbReference type="InterPro" id="IPR004316">
    <property type="entry name" value="SWEET_rpt"/>
</dbReference>
<feature type="transmembrane region" description="Helical" evidence="1">
    <location>
        <begin position="6"/>
        <end position="27"/>
    </location>
</feature>
<protein>
    <recommendedName>
        <fullName evidence="3">MtN3 and saliva related transmembrane protein</fullName>
    </recommendedName>
</protein>
<feature type="transmembrane region" description="Helical" evidence="1">
    <location>
        <begin position="64"/>
        <end position="84"/>
    </location>
</feature>
<dbReference type="GO" id="GO:0016020">
    <property type="term" value="C:membrane"/>
    <property type="evidence" value="ECO:0007669"/>
    <property type="project" value="InterPro"/>
</dbReference>
<dbReference type="Pfam" id="PF03083">
    <property type="entry name" value="MtN3_slv"/>
    <property type="match status" value="1"/>
</dbReference>
<evidence type="ECO:0008006" key="3">
    <source>
        <dbReference type="Google" id="ProtNLM"/>
    </source>
</evidence>
<evidence type="ECO:0000256" key="1">
    <source>
        <dbReference type="SAM" id="Phobius"/>
    </source>
</evidence>
<keyword evidence="1" id="KW-0812">Transmembrane</keyword>
<sequence>MLDEITLGIVAIFASVLILIGWVPQIIQGYKTKKLEDVSKYLVTAIFGGAVLWLIYGIEVNDNYIIGVNIAAMFLTMTVLIMKLKYENAFESIRK</sequence>
<evidence type="ECO:0000313" key="2">
    <source>
        <dbReference type="EMBL" id="AIF00876.1"/>
    </source>
</evidence>
<dbReference type="AlphaFoldDB" id="A0A075GA27"/>
<feature type="transmembrane region" description="Helical" evidence="1">
    <location>
        <begin position="39"/>
        <end position="58"/>
    </location>
</feature>
<reference evidence="2" key="1">
    <citation type="journal article" date="2014" name="Genome Biol. Evol.">
        <title>Pangenome evidence for extensive interdomain horizontal transfer affecting lineage core and shell genes in uncultured planktonic thaumarchaeota and euryarchaeota.</title>
        <authorList>
            <person name="Deschamps P."/>
            <person name="Zivanovic Y."/>
            <person name="Moreira D."/>
            <person name="Rodriguez-Valera F."/>
            <person name="Lopez-Garcia P."/>
        </authorList>
    </citation>
    <scope>NUCLEOTIDE SEQUENCE</scope>
</reference>